<proteinExistence type="inferred from homology"/>
<evidence type="ECO:0000256" key="3">
    <source>
        <dbReference type="ARBA" id="ARBA00023027"/>
    </source>
</evidence>
<dbReference type="InterPro" id="IPR029510">
    <property type="entry name" value="Ald_DH_CS_GLU"/>
</dbReference>
<feature type="active site" evidence="5">
    <location>
        <position position="250"/>
    </location>
</feature>
<dbReference type="GO" id="GO:0005737">
    <property type="term" value="C:cytoplasm"/>
    <property type="evidence" value="ECO:0007669"/>
    <property type="project" value="TreeGrafter"/>
</dbReference>
<reference evidence="9 10" key="1">
    <citation type="submission" date="2017-04" db="EMBL/GenBank/DDBJ databases">
        <authorList>
            <person name="Afonso C.L."/>
            <person name="Miller P.J."/>
            <person name="Scott M.A."/>
            <person name="Spackman E."/>
            <person name="Goraichik I."/>
            <person name="Dimitrov K.M."/>
            <person name="Suarez D.L."/>
            <person name="Swayne D.E."/>
        </authorList>
    </citation>
    <scope>NUCLEOTIDE SEQUENCE [LARGE SCALE GENOMIC DNA]</scope>
    <source>
        <strain evidence="9 10">DSM 22418</strain>
    </source>
</reference>
<sequence length="471" mass="52706">MTRYTTIPEIDRVYALQQRSKALFKQTTANERIAKLKALSAVIDEYDFAIKEAIYKDFRKSHTETEVTEIMAIQMAIKETITKLPKWMRDKPVKRVWKLFNVKPYLHYEPKGNTLIITPWNYPFNLPMAHLISSVAAGNTAIVKLTEHTPHINQVLRKIIGAVFPETQVFVVEGEVAETSHLLGLRFDHIHFTGSPAVGKIVMKAASEHLADITLELGGKSPAIIDKNVNLQQVVRNLIWGKFVNAGQTCIAPDYALVDVALKDDIERVFQEELKHAFGEDPQQSADFARIINAAHFERLTDALRQAQVSGARLIAGGRSDAAENYIEPTVLTDVAASDSLMQDEIFGPIFPLVYYHDIGDALQLIEEKEKPLALYIFSKSDGFIDYVLAHTTAGGTCINDTLIHLMHPGLPFGGVNNSGIGQSLGKFGFKAFSHERAVADVTIQPMSKLFWFPYGEKTQKILRFVRKLMG</sequence>
<dbReference type="EMBL" id="FXAU01000006">
    <property type="protein sequence ID" value="SMG44531.1"/>
    <property type="molecule type" value="Genomic_DNA"/>
</dbReference>
<dbReference type="PIRSF" id="PIRSF036492">
    <property type="entry name" value="ALDH"/>
    <property type="match status" value="1"/>
</dbReference>
<feature type="active site" evidence="5 6">
    <location>
        <position position="216"/>
    </location>
</feature>
<keyword evidence="2 4" id="KW-0560">Oxidoreductase</keyword>
<evidence type="ECO:0000256" key="4">
    <source>
        <dbReference type="PIRNR" id="PIRNR036492"/>
    </source>
</evidence>
<dbReference type="InterPro" id="IPR012394">
    <property type="entry name" value="Aldehyde_DH_NAD(P)"/>
</dbReference>
<dbReference type="PANTHER" id="PTHR43570">
    <property type="entry name" value="ALDEHYDE DEHYDROGENASE"/>
    <property type="match status" value="1"/>
</dbReference>
<dbReference type="InterPro" id="IPR016161">
    <property type="entry name" value="Ald_DH/histidinol_DH"/>
</dbReference>
<dbReference type="FunFam" id="3.40.309.10:FF:000003">
    <property type="entry name" value="Aldehyde dehydrogenase"/>
    <property type="match status" value="1"/>
</dbReference>
<keyword evidence="3" id="KW-0520">NAD</keyword>
<dbReference type="GO" id="GO:0004029">
    <property type="term" value="F:aldehyde dehydrogenase (NAD+) activity"/>
    <property type="evidence" value="ECO:0007669"/>
    <property type="project" value="TreeGrafter"/>
</dbReference>
<dbReference type="InterPro" id="IPR015590">
    <property type="entry name" value="Aldehyde_DH_dom"/>
</dbReference>
<dbReference type="Gene3D" id="3.40.309.10">
    <property type="entry name" value="Aldehyde Dehydrogenase, Chain A, domain 2"/>
    <property type="match status" value="1"/>
</dbReference>
<keyword evidence="10" id="KW-1185">Reference proteome</keyword>
<dbReference type="RefSeq" id="WP_085473878.1">
    <property type="nucleotide sequence ID" value="NZ_FXAU01000006.1"/>
</dbReference>
<evidence type="ECO:0000256" key="2">
    <source>
        <dbReference type="ARBA" id="ARBA00023002"/>
    </source>
</evidence>
<dbReference type="InterPro" id="IPR016160">
    <property type="entry name" value="Ald_DH_CS_CYS"/>
</dbReference>
<dbReference type="AlphaFoldDB" id="A0A1X7KTH1"/>
<comment type="similarity">
    <text evidence="1 4 7">Belongs to the aldehyde dehydrogenase family.</text>
</comment>
<evidence type="ECO:0000313" key="9">
    <source>
        <dbReference type="EMBL" id="SMG44531.1"/>
    </source>
</evidence>
<dbReference type="PROSITE" id="PS00070">
    <property type="entry name" value="ALDEHYDE_DEHYDR_CYS"/>
    <property type="match status" value="1"/>
</dbReference>
<dbReference type="Gene3D" id="3.40.605.10">
    <property type="entry name" value="Aldehyde Dehydrogenase, Chain A, domain 1"/>
    <property type="match status" value="1"/>
</dbReference>
<evidence type="ECO:0000256" key="7">
    <source>
        <dbReference type="RuleBase" id="RU003345"/>
    </source>
</evidence>
<dbReference type="InterPro" id="IPR016163">
    <property type="entry name" value="Ald_DH_C"/>
</dbReference>
<dbReference type="OrthoDB" id="781568at2"/>
<dbReference type="InterPro" id="IPR016162">
    <property type="entry name" value="Ald_DH_N"/>
</dbReference>
<evidence type="ECO:0000256" key="1">
    <source>
        <dbReference type="ARBA" id="ARBA00009986"/>
    </source>
</evidence>
<accession>A0A1X7KTH1</accession>
<evidence type="ECO:0000256" key="5">
    <source>
        <dbReference type="PIRSR" id="PIRSR036492-1"/>
    </source>
</evidence>
<feature type="domain" description="Aldehyde dehydrogenase" evidence="8">
    <location>
        <begin position="9"/>
        <end position="438"/>
    </location>
</feature>
<evidence type="ECO:0000256" key="6">
    <source>
        <dbReference type="PROSITE-ProRule" id="PRU10007"/>
    </source>
</evidence>
<dbReference type="SUPFAM" id="SSF53720">
    <property type="entry name" value="ALDH-like"/>
    <property type="match status" value="1"/>
</dbReference>
<evidence type="ECO:0000313" key="10">
    <source>
        <dbReference type="Proteomes" id="UP000192980"/>
    </source>
</evidence>
<evidence type="ECO:0000259" key="8">
    <source>
        <dbReference type="Pfam" id="PF00171"/>
    </source>
</evidence>
<name>A0A1X7KTH1_9SPHI</name>
<dbReference type="STRING" id="561061.SAMN05660862_3181"/>
<dbReference type="GO" id="GO:0006081">
    <property type="term" value="P:aldehyde metabolic process"/>
    <property type="evidence" value="ECO:0007669"/>
    <property type="project" value="InterPro"/>
</dbReference>
<dbReference type="PROSITE" id="PS00687">
    <property type="entry name" value="ALDEHYDE_DEHYDR_GLU"/>
    <property type="match status" value="1"/>
</dbReference>
<protein>
    <recommendedName>
        <fullName evidence="4">Aldehyde dehydrogenase</fullName>
    </recommendedName>
</protein>
<organism evidence="9 10">
    <name type="scientific">Sphingobacterium psychroaquaticum</name>
    <dbReference type="NCBI Taxonomy" id="561061"/>
    <lineage>
        <taxon>Bacteria</taxon>
        <taxon>Pseudomonadati</taxon>
        <taxon>Bacteroidota</taxon>
        <taxon>Sphingobacteriia</taxon>
        <taxon>Sphingobacteriales</taxon>
        <taxon>Sphingobacteriaceae</taxon>
        <taxon>Sphingobacterium</taxon>
    </lineage>
</organism>
<dbReference type="Pfam" id="PF00171">
    <property type="entry name" value="Aldedh"/>
    <property type="match status" value="1"/>
</dbReference>
<dbReference type="Proteomes" id="UP000192980">
    <property type="component" value="Unassembled WGS sequence"/>
</dbReference>
<gene>
    <name evidence="9" type="ORF">SAMN05660862_3181</name>
</gene>
<dbReference type="PANTHER" id="PTHR43570:SF20">
    <property type="entry name" value="ALDEHYDE DEHYDROGENASE ALDX-RELATED"/>
    <property type="match status" value="1"/>
</dbReference>